<evidence type="ECO:0000313" key="5">
    <source>
        <dbReference type="Proteomes" id="UP000242381"/>
    </source>
</evidence>
<dbReference type="OMA" id="QTYCKGR"/>
<comment type="similarity">
    <text evidence="2">Belongs to the pseudouridine synthase RluA family.</text>
</comment>
<dbReference type="CDD" id="cd02557">
    <property type="entry name" value="PseudoU_synth_ScRIB2"/>
    <property type="match status" value="1"/>
</dbReference>
<dbReference type="InterPro" id="IPR020103">
    <property type="entry name" value="PsdUridine_synth_cat_dom_sf"/>
</dbReference>
<dbReference type="EMBL" id="KV921382">
    <property type="protein sequence ID" value="ORE16546.1"/>
    <property type="molecule type" value="Genomic_DNA"/>
</dbReference>
<dbReference type="GO" id="GO:0000455">
    <property type="term" value="P:enzyme-directed rRNA pseudouridine synthesis"/>
    <property type="evidence" value="ECO:0007669"/>
    <property type="project" value="TreeGrafter"/>
</dbReference>
<comment type="function">
    <text evidence="2">Responsible for synthesis of pseudouridine from uracil.</text>
</comment>
<reference evidence="4 5" key="1">
    <citation type="journal article" date="2016" name="Proc. Natl. Acad. Sci. U.S.A.">
        <title>Lipid metabolic changes in an early divergent fungus govern the establishment of a mutualistic symbiosis with endobacteria.</title>
        <authorList>
            <person name="Lastovetsky O.A."/>
            <person name="Gaspar M.L."/>
            <person name="Mondo S.J."/>
            <person name="LaButti K.M."/>
            <person name="Sandor L."/>
            <person name="Grigoriev I.V."/>
            <person name="Henry S.A."/>
            <person name="Pawlowska T.E."/>
        </authorList>
    </citation>
    <scope>NUCLEOTIDE SEQUENCE [LARGE SCALE GENOMIC DNA]</scope>
    <source>
        <strain evidence="4 5">ATCC 11559</strain>
    </source>
</reference>
<feature type="domain" description="Pseudouridine synthase RsuA/RluA-like" evidence="3">
    <location>
        <begin position="128"/>
        <end position="273"/>
    </location>
</feature>
<evidence type="ECO:0000313" key="4">
    <source>
        <dbReference type="EMBL" id="ORE16546.1"/>
    </source>
</evidence>
<keyword evidence="2" id="KW-0413">Isomerase</keyword>
<dbReference type="SUPFAM" id="SSF55120">
    <property type="entry name" value="Pseudouridine synthase"/>
    <property type="match status" value="1"/>
</dbReference>
<organism evidence="4 5">
    <name type="scientific">Rhizopus microsporus</name>
    <dbReference type="NCBI Taxonomy" id="58291"/>
    <lineage>
        <taxon>Eukaryota</taxon>
        <taxon>Fungi</taxon>
        <taxon>Fungi incertae sedis</taxon>
        <taxon>Mucoromycota</taxon>
        <taxon>Mucoromycotina</taxon>
        <taxon>Mucoromycetes</taxon>
        <taxon>Mucorales</taxon>
        <taxon>Mucorineae</taxon>
        <taxon>Rhizopodaceae</taxon>
        <taxon>Rhizopus</taxon>
    </lineage>
</organism>
<dbReference type="Gene3D" id="3.30.2350.10">
    <property type="entry name" value="Pseudouridine synthase"/>
    <property type="match status" value="1"/>
</dbReference>
<comment type="catalytic activity">
    <reaction evidence="2">
        <text>a uridine in RNA = a pseudouridine in RNA</text>
        <dbReference type="Rhea" id="RHEA:48348"/>
        <dbReference type="Rhea" id="RHEA-COMP:12068"/>
        <dbReference type="Rhea" id="RHEA-COMP:12069"/>
        <dbReference type="ChEBI" id="CHEBI:65314"/>
        <dbReference type="ChEBI" id="CHEBI:65315"/>
    </reaction>
</comment>
<dbReference type="InterPro" id="IPR006145">
    <property type="entry name" value="PsdUridine_synth_RsuA/RluA"/>
</dbReference>
<dbReference type="GO" id="GO:0009982">
    <property type="term" value="F:pseudouridine synthase activity"/>
    <property type="evidence" value="ECO:0007669"/>
    <property type="project" value="InterPro"/>
</dbReference>
<feature type="active site" evidence="1">
    <location>
        <position position="170"/>
    </location>
</feature>
<evidence type="ECO:0000256" key="1">
    <source>
        <dbReference type="PIRSR" id="PIRSR606225-1"/>
    </source>
</evidence>
<dbReference type="Pfam" id="PF00849">
    <property type="entry name" value="PseudoU_synth_2"/>
    <property type="match status" value="1"/>
</dbReference>
<proteinExistence type="inferred from homology"/>
<evidence type="ECO:0000256" key="2">
    <source>
        <dbReference type="RuleBase" id="RU362028"/>
    </source>
</evidence>
<dbReference type="NCBIfam" id="TIGR00005">
    <property type="entry name" value="rluA_subfam"/>
    <property type="match status" value="1"/>
</dbReference>
<protein>
    <recommendedName>
        <fullName evidence="2">Pseudouridine synthase</fullName>
        <ecNumber evidence="2">5.4.99.-</ecNumber>
    </recommendedName>
</protein>
<dbReference type="InterPro" id="IPR006225">
    <property type="entry name" value="PsdUridine_synth_RluC/D"/>
</dbReference>
<dbReference type="AlphaFoldDB" id="A0A1X0RWY9"/>
<name>A0A1X0RWY9_RHIZD</name>
<accession>A0A1X0RWY9</accession>
<dbReference type="InterPro" id="IPR050188">
    <property type="entry name" value="RluA_PseudoU_synthase"/>
</dbReference>
<dbReference type="EC" id="5.4.99.-" evidence="2"/>
<dbReference type="VEuPathDB" id="FungiDB:BCV72DRAFT_305435"/>
<dbReference type="PANTHER" id="PTHR21600:SF40">
    <property type="entry name" value="PSEUDOURIDYLATE SYNTHASE RPUSD2"/>
    <property type="match status" value="1"/>
</dbReference>
<dbReference type="Proteomes" id="UP000242381">
    <property type="component" value="Unassembled WGS sequence"/>
</dbReference>
<gene>
    <name evidence="4" type="ORF">BCV71DRAFT_256655</name>
</gene>
<evidence type="ECO:0000259" key="3">
    <source>
        <dbReference type="Pfam" id="PF00849"/>
    </source>
</evidence>
<dbReference type="PANTHER" id="PTHR21600">
    <property type="entry name" value="MITOCHONDRIAL RNA PSEUDOURIDINE SYNTHASE"/>
    <property type="match status" value="1"/>
</dbReference>
<dbReference type="GO" id="GO:0003723">
    <property type="term" value="F:RNA binding"/>
    <property type="evidence" value="ECO:0007669"/>
    <property type="project" value="InterPro"/>
</dbReference>
<sequence>MLIVRRWLKSISQKRCFSTKLENDVAMAEYYFENGLRKVKPYYYDFHAYVKPRMIGKTILDTYVTEYRGRSELYYRYAIEKELITVNHKKVECDTVLQHNDLVIHRVHRHEPPVTDQDVKVVYEDEGLVVINKPGSIQVHPGGRYRHNTAVHILMKERGYDRLFPINRLDRSTSGLTLIAKNSQRAAYIKKELRERTIEKEYICRVMGKFPSQQIVCDAPIKQLAYEVPYNYVHPDGKDCITVFDRISFNGRTSIVRCRPVTGRTHQIRVHLRYLGYPIANDPIYGFLTPWSDLLPSSGSVDNTEAIIQSMIHTTPDDYMKDPFDESDLPRCQECNVPIIQTDPTPNQLALWLHAVKYTASGWSYESPLPEWASSSFKDDDPIIPASHY</sequence>